<dbReference type="SMART" id="SM00369">
    <property type="entry name" value="LRR_TYP"/>
    <property type="match status" value="14"/>
</dbReference>
<evidence type="ECO:0000256" key="2">
    <source>
        <dbReference type="ARBA" id="ARBA00022473"/>
    </source>
</evidence>
<dbReference type="Proteomes" id="UP001519460">
    <property type="component" value="Unassembled WGS sequence"/>
</dbReference>
<feature type="disulfide bond" evidence="10">
    <location>
        <begin position="941"/>
        <end position="950"/>
    </location>
</feature>
<dbReference type="SMART" id="SM00082">
    <property type="entry name" value="LRRCT"/>
    <property type="match status" value="4"/>
</dbReference>
<evidence type="ECO:0000256" key="7">
    <source>
        <dbReference type="ARBA" id="ARBA00022737"/>
    </source>
</evidence>
<dbReference type="PROSITE" id="PS50026">
    <property type="entry name" value="EGF_3"/>
    <property type="match status" value="3"/>
</dbReference>
<proteinExistence type="predicted"/>
<feature type="domain" description="EGF-like" evidence="13">
    <location>
        <begin position="966"/>
        <end position="1004"/>
    </location>
</feature>
<dbReference type="InterPro" id="IPR000152">
    <property type="entry name" value="EGF-type_Asp/Asn_hydroxyl_site"/>
</dbReference>
<evidence type="ECO:0000259" key="12">
    <source>
        <dbReference type="PROSITE" id="PS50025"/>
    </source>
</evidence>
<dbReference type="InterPro" id="IPR000372">
    <property type="entry name" value="LRRNT"/>
</dbReference>
<organism evidence="14 15">
    <name type="scientific">Batillaria attramentaria</name>
    <dbReference type="NCBI Taxonomy" id="370345"/>
    <lineage>
        <taxon>Eukaryota</taxon>
        <taxon>Metazoa</taxon>
        <taxon>Spiralia</taxon>
        <taxon>Lophotrochozoa</taxon>
        <taxon>Mollusca</taxon>
        <taxon>Gastropoda</taxon>
        <taxon>Caenogastropoda</taxon>
        <taxon>Sorbeoconcha</taxon>
        <taxon>Cerithioidea</taxon>
        <taxon>Batillariidae</taxon>
        <taxon>Batillaria</taxon>
    </lineage>
</organism>
<keyword evidence="4 10" id="KW-0245">EGF-like domain</keyword>
<dbReference type="SUPFAM" id="SSF49899">
    <property type="entry name" value="Concanavalin A-like lectins/glucanases"/>
    <property type="match status" value="1"/>
</dbReference>
<dbReference type="InterPro" id="IPR000742">
    <property type="entry name" value="EGF"/>
</dbReference>
<keyword evidence="15" id="KW-1185">Reference proteome</keyword>
<dbReference type="CDD" id="cd00110">
    <property type="entry name" value="LamG"/>
    <property type="match status" value="1"/>
</dbReference>
<dbReference type="InterPro" id="IPR013320">
    <property type="entry name" value="ConA-like_dom_sf"/>
</dbReference>
<dbReference type="AlphaFoldDB" id="A0ABD0KQS6"/>
<dbReference type="Pfam" id="PF01462">
    <property type="entry name" value="LRRNT"/>
    <property type="match status" value="3"/>
</dbReference>
<dbReference type="PROSITE" id="PS01186">
    <property type="entry name" value="EGF_2"/>
    <property type="match status" value="3"/>
</dbReference>
<dbReference type="PANTHER" id="PTHR24369">
    <property type="entry name" value="ANTIGEN BSP, PUTATIVE-RELATED"/>
    <property type="match status" value="1"/>
</dbReference>
<comment type="subcellular location">
    <subcellularLocation>
        <location evidence="1">Secreted</location>
    </subcellularLocation>
</comment>
<feature type="disulfide bond" evidence="10">
    <location>
        <begin position="994"/>
        <end position="1003"/>
    </location>
</feature>
<dbReference type="SMART" id="SM00179">
    <property type="entry name" value="EGF_CA"/>
    <property type="match status" value="3"/>
</dbReference>
<evidence type="ECO:0000256" key="9">
    <source>
        <dbReference type="ARBA" id="ARBA00023180"/>
    </source>
</evidence>
<dbReference type="EMBL" id="JACVVK020000136">
    <property type="protein sequence ID" value="KAK7489547.1"/>
    <property type="molecule type" value="Genomic_DNA"/>
</dbReference>
<evidence type="ECO:0000259" key="11">
    <source>
        <dbReference type="PROSITE" id="PS01225"/>
    </source>
</evidence>
<dbReference type="GO" id="GO:0005576">
    <property type="term" value="C:extracellular region"/>
    <property type="evidence" value="ECO:0007669"/>
    <property type="project" value="UniProtKB-SubCell"/>
</dbReference>
<dbReference type="Pfam" id="PF01463">
    <property type="entry name" value="LRRCT"/>
    <property type="match status" value="2"/>
</dbReference>
<dbReference type="FunFam" id="3.80.10.10:FF:000002">
    <property type="entry name" value="Slit guidance ligand 2"/>
    <property type="match status" value="4"/>
</dbReference>
<dbReference type="InterPro" id="IPR001791">
    <property type="entry name" value="Laminin_G"/>
</dbReference>
<dbReference type="GO" id="GO:0007399">
    <property type="term" value="P:nervous system development"/>
    <property type="evidence" value="ECO:0007669"/>
    <property type="project" value="UniProtKB-ARBA"/>
</dbReference>
<dbReference type="InterPro" id="IPR006207">
    <property type="entry name" value="Cys_knot_C"/>
</dbReference>
<dbReference type="Gene3D" id="3.80.10.10">
    <property type="entry name" value="Ribonuclease Inhibitor"/>
    <property type="match status" value="5"/>
</dbReference>
<accession>A0ABD0KQS6</accession>
<dbReference type="SUPFAM" id="SSF52058">
    <property type="entry name" value="L domain-like"/>
    <property type="match status" value="3"/>
</dbReference>
<dbReference type="SMART" id="SM00181">
    <property type="entry name" value="EGF"/>
    <property type="match status" value="3"/>
</dbReference>
<sequence length="1268" mass="142976">MLFTALWLETLSESKADKKAHTRSKVHFVRSQLYNGGSCPLYPPENFSRYFASDGQPEGCVKTLSGEENTGGAAGEARDLQGNNLTVVRRTDFQSFTSLHTLHLQHNQIHTIEKGAFDDLTDLVRLRVDRNQLTSIPDNLFSRMSKLERIDLSYNQLQHIGRKTLKSSDLLKNVQMDHNQISCVADEAIRHLEKMEILTLSDNNLTSLPHNVFEGMPLLRVLRISDNHFVCDCHLAWLARWLRKHPGLALFTECAQPLHLKNAEIAELQENDFKCIPGYDLQRNNECILENMCPRECRCIEGVVDCRDKGLTEIPDNIPESATEIRLEENHITQIPSRIFSDMKKLRRIDLSNNQISFVAPDAFSGLHQLSSLVLYGNKITELPPGVFNGLTSLQLLSLYDNKIQSLANGTFAPLRNIQTLHLARNPFICDCNLQWLADYLKINPIETSGARCETPRRMRRKKITRVKPQKYKCKGSEIHRTINAGTCMIDRDCPRDCVCLGTSVDCSSRGLQEIPQDIPMYTTELKLGTNQITRVPADGLFKRLPNLQVLDLSENEIHEIEDGAFEGADKLTDLQLSNNQLTQLAAKVFQGLPSVKSLMLRGNKITCINNATFAETSRLRLLSLYDNQIRCIMKGSFDRLHYLSTLNLMANPFSCNCHLGWLADWLKRRNVITGTPTCTAPHSLKNTPIQDLKPKDFVCEENNELGCHMGTPSCCPDSNMVTIEKSCDPRAYCPPKCTCTGTVVRCSRQELQEVPKYIPLDTTEFDLSHNNLVTLPEMIFSNLTTLATLTLSYNDLQCIADTSFLGLQELRILALGGNPLNCDCNLKWLSDWIKSKFVESGIAACHGPRRLKSQLLLSAPSEHFECLCKFCENKVPYCKAGYNYCVNGATCVAMDADYRCECPLGFQGKNCSENIDDCKSHVCLNGAACQDGVGSYTCMCAAGFSGQFCEIAPVLALPNYDMATTSGACKYHQCQNNAMCYQPKGSADYMCKCAPGFHGKKCERMSSVSLKDEDAYLQFPQIDFRQSMNITIVFSTDSDNGILLYSGDEQHVAVELFRGRVRVSFDVGNYPVSTMFSYERVDDGQEHTLEMLIKEKNFTMTIDNKGTPRTIINEGPNRYLSVNDRLYLGGLPSNVNTRAFKKWHIRDGTSFRGCMSKVYLNQKQLDLMSASMRHKVTPGCSNNPCHNHMCQRAPTCREIVFRDIYVDPKTKCQSKVRIKYRRCEGSCGNDCCVPKRIKTRKVRLFCENGSTYVYDLPVIRRCACKKC</sequence>
<feature type="disulfide bond" evidence="10">
    <location>
        <begin position="903"/>
        <end position="912"/>
    </location>
</feature>
<dbReference type="FunFam" id="2.10.25.10:FF:000045">
    <property type="entry name" value="Slit guidance ligand 2"/>
    <property type="match status" value="1"/>
</dbReference>
<evidence type="ECO:0000256" key="6">
    <source>
        <dbReference type="ARBA" id="ARBA00022729"/>
    </source>
</evidence>
<reference evidence="14 15" key="1">
    <citation type="journal article" date="2023" name="Sci. Data">
        <title>Genome assembly of the Korean intertidal mud-creeper Batillaria attramentaria.</title>
        <authorList>
            <person name="Patra A.K."/>
            <person name="Ho P.T."/>
            <person name="Jun S."/>
            <person name="Lee S.J."/>
            <person name="Kim Y."/>
            <person name="Won Y.J."/>
        </authorList>
    </citation>
    <scope>NUCLEOTIDE SEQUENCE [LARGE SCALE GENOMIC DNA]</scope>
    <source>
        <strain evidence="14">Wonlab-2016</strain>
    </source>
</reference>
<dbReference type="SUPFAM" id="SSF57196">
    <property type="entry name" value="EGF/Laminin"/>
    <property type="match status" value="2"/>
</dbReference>
<feature type="domain" description="Laminin G" evidence="12">
    <location>
        <begin position="1007"/>
        <end position="1181"/>
    </location>
</feature>
<dbReference type="PROSITE" id="PS01185">
    <property type="entry name" value="CTCK_1"/>
    <property type="match status" value="1"/>
</dbReference>
<keyword evidence="3" id="KW-0964">Secreted</keyword>
<dbReference type="InterPro" id="IPR001611">
    <property type="entry name" value="Leu-rich_rpt"/>
</dbReference>
<dbReference type="Gene3D" id="2.10.25.10">
    <property type="entry name" value="Laminin"/>
    <property type="match status" value="3"/>
</dbReference>
<evidence type="ECO:0000256" key="4">
    <source>
        <dbReference type="ARBA" id="ARBA00022536"/>
    </source>
</evidence>
<dbReference type="PROSITE" id="PS50025">
    <property type="entry name" value="LAM_G_DOMAIN"/>
    <property type="match status" value="1"/>
</dbReference>
<dbReference type="PROSITE" id="PS00010">
    <property type="entry name" value="ASX_HYDROXYL"/>
    <property type="match status" value="1"/>
</dbReference>
<dbReference type="PROSITE" id="PS51450">
    <property type="entry name" value="LRR"/>
    <property type="match status" value="5"/>
</dbReference>
<dbReference type="SMART" id="SM00013">
    <property type="entry name" value="LRRNT"/>
    <property type="match status" value="3"/>
</dbReference>
<comment type="caution">
    <text evidence="10">Lacks conserved residue(s) required for the propagation of feature annotation.</text>
</comment>
<dbReference type="InterPro" id="IPR018097">
    <property type="entry name" value="EGF_Ca-bd_CS"/>
</dbReference>
<dbReference type="PROSITE" id="PS00022">
    <property type="entry name" value="EGF_1"/>
    <property type="match status" value="3"/>
</dbReference>
<comment type="caution">
    <text evidence="14">The sequence shown here is derived from an EMBL/GenBank/DDBJ whole genome shotgun (WGS) entry which is preliminary data.</text>
</comment>
<dbReference type="SMART" id="SM00282">
    <property type="entry name" value="LamG"/>
    <property type="match status" value="1"/>
</dbReference>
<keyword evidence="6" id="KW-0732">Signal</keyword>
<evidence type="ECO:0000313" key="14">
    <source>
        <dbReference type="EMBL" id="KAK7489547.1"/>
    </source>
</evidence>
<keyword evidence="7" id="KW-0677">Repeat</keyword>
<dbReference type="InterPro" id="IPR000483">
    <property type="entry name" value="Cys-rich_flank_reg_C"/>
</dbReference>
<feature type="disulfide bond" evidence="10">
    <location>
        <begin position="975"/>
        <end position="992"/>
    </location>
</feature>
<evidence type="ECO:0000256" key="1">
    <source>
        <dbReference type="ARBA" id="ARBA00004613"/>
    </source>
</evidence>
<evidence type="ECO:0000313" key="15">
    <source>
        <dbReference type="Proteomes" id="UP001519460"/>
    </source>
</evidence>
<name>A0ABD0KQS6_9CAEN</name>
<dbReference type="Pfam" id="PF13855">
    <property type="entry name" value="LRR_8"/>
    <property type="match status" value="4"/>
</dbReference>
<dbReference type="Pfam" id="PF00008">
    <property type="entry name" value="EGF"/>
    <property type="match status" value="2"/>
</dbReference>
<dbReference type="SMART" id="SM00365">
    <property type="entry name" value="LRR_SD22"/>
    <property type="match status" value="6"/>
</dbReference>
<evidence type="ECO:0000256" key="8">
    <source>
        <dbReference type="ARBA" id="ARBA00023157"/>
    </source>
</evidence>
<dbReference type="PROSITE" id="PS01187">
    <property type="entry name" value="EGF_CA"/>
    <property type="match status" value="1"/>
</dbReference>
<keyword evidence="2" id="KW-0217">Developmental protein</keyword>
<feature type="domain" description="EGF-like" evidence="13">
    <location>
        <begin position="915"/>
        <end position="951"/>
    </location>
</feature>
<dbReference type="SMART" id="SM00364">
    <property type="entry name" value="LRR_BAC"/>
    <property type="match status" value="5"/>
</dbReference>
<dbReference type="CDD" id="cd00054">
    <property type="entry name" value="EGF_CA"/>
    <property type="match status" value="3"/>
</dbReference>
<dbReference type="SMART" id="SM00368">
    <property type="entry name" value="LRR_RI"/>
    <property type="match status" value="6"/>
</dbReference>
<keyword evidence="5" id="KW-0433">Leucine-rich repeat</keyword>
<dbReference type="InterPro" id="IPR032675">
    <property type="entry name" value="LRR_dom_sf"/>
</dbReference>
<keyword evidence="9" id="KW-0325">Glycoprotein</keyword>
<evidence type="ECO:0000256" key="10">
    <source>
        <dbReference type="PROSITE-ProRule" id="PRU00076"/>
    </source>
</evidence>
<dbReference type="InterPro" id="IPR003591">
    <property type="entry name" value="Leu-rich_rpt_typical-subtyp"/>
</dbReference>
<dbReference type="InterPro" id="IPR050541">
    <property type="entry name" value="LRR_TM_domain-containing"/>
</dbReference>
<feature type="domain" description="EGF-like" evidence="13">
    <location>
        <begin position="875"/>
        <end position="913"/>
    </location>
</feature>
<dbReference type="Pfam" id="PF00054">
    <property type="entry name" value="Laminin_G_1"/>
    <property type="match status" value="1"/>
</dbReference>
<protein>
    <submittedName>
        <fullName evidence="14">Uncharacterized protein</fullName>
    </submittedName>
</protein>
<evidence type="ECO:0000259" key="13">
    <source>
        <dbReference type="PROSITE" id="PS50026"/>
    </source>
</evidence>
<dbReference type="Gene3D" id="2.60.120.200">
    <property type="match status" value="1"/>
</dbReference>
<keyword evidence="8 10" id="KW-1015">Disulfide bond</keyword>
<dbReference type="PROSITE" id="PS01225">
    <property type="entry name" value="CTCK_2"/>
    <property type="match status" value="1"/>
</dbReference>
<dbReference type="PANTHER" id="PTHR24369:SF210">
    <property type="entry name" value="CHAOPTIN-RELATED"/>
    <property type="match status" value="1"/>
</dbReference>
<evidence type="ECO:0000256" key="5">
    <source>
        <dbReference type="ARBA" id="ARBA00022614"/>
    </source>
</evidence>
<feature type="domain" description="CTCK" evidence="11">
    <location>
        <begin position="1191"/>
        <end position="1268"/>
    </location>
</feature>
<dbReference type="SMART" id="SM00041">
    <property type="entry name" value="CT"/>
    <property type="match status" value="1"/>
</dbReference>
<dbReference type="InterPro" id="IPR001881">
    <property type="entry name" value="EGF-like_Ca-bd_dom"/>
</dbReference>
<evidence type="ECO:0000256" key="3">
    <source>
        <dbReference type="ARBA" id="ARBA00022525"/>
    </source>
</evidence>
<gene>
    <name evidence="14" type="ORF">BaRGS_00019181</name>
</gene>